<feature type="transmembrane region" description="Helical" evidence="1">
    <location>
        <begin position="105"/>
        <end position="129"/>
    </location>
</feature>
<protein>
    <submittedName>
        <fullName evidence="2">Uncharacterized protein</fullName>
    </submittedName>
</protein>
<feature type="transmembrane region" description="Helical" evidence="1">
    <location>
        <begin position="72"/>
        <end position="93"/>
    </location>
</feature>
<reference evidence="2" key="1">
    <citation type="submission" date="2023-09" db="EMBL/GenBank/DDBJ databases">
        <title>30 novel species of actinomycetes from the DSMZ collection.</title>
        <authorList>
            <person name="Nouioui I."/>
        </authorList>
    </citation>
    <scope>NUCLEOTIDE SEQUENCE</scope>
    <source>
        <strain evidence="2">DSM 115977</strain>
    </source>
</reference>
<dbReference type="Proteomes" id="UP001180973">
    <property type="component" value="Unassembled WGS sequence"/>
</dbReference>
<organism evidence="2 3">
    <name type="scientific">Micromonospora reichwaldensis</name>
    <dbReference type="NCBI Taxonomy" id="3075516"/>
    <lineage>
        <taxon>Bacteria</taxon>
        <taxon>Bacillati</taxon>
        <taxon>Actinomycetota</taxon>
        <taxon>Actinomycetes</taxon>
        <taxon>Micromonosporales</taxon>
        <taxon>Micromonosporaceae</taxon>
        <taxon>Micromonospora</taxon>
    </lineage>
</organism>
<evidence type="ECO:0000256" key="1">
    <source>
        <dbReference type="SAM" id="Phobius"/>
    </source>
</evidence>
<dbReference type="EMBL" id="JAVRFL010000024">
    <property type="protein sequence ID" value="MDT0531291.1"/>
    <property type="molecule type" value="Genomic_DNA"/>
</dbReference>
<evidence type="ECO:0000313" key="2">
    <source>
        <dbReference type="EMBL" id="MDT0531291.1"/>
    </source>
</evidence>
<keyword evidence="3" id="KW-1185">Reference proteome</keyword>
<feature type="transmembrane region" description="Helical" evidence="1">
    <location>
        <begin position="135"/>
        <end position="161"/>
    </location>
</feature>
<sequence>MALTNPSRTGGRYGTAAGTGALAALLLVAVCGSPAYVGWAAGTDPNSAGGWYLQLLSWPAWLFNGDGATGNLLVANLRAVLLVILAALFLYLLPTSQVARVQGSGTQFFSGWAAYVLAGGFASLIAAFLGPEPSLLTAIQAGGAGATYGFLSGWIIGAASLGGRA</sequence>
<keyword evidence="1" id="KW-1133">Transmembrane helix</keyword>
<gene>
    <name evidence="2" type="ORF">RM555_20090</name>
</gene>
<name>A0ABU2WZJ2_9ACTN</name>
<keyword evidence="1" id="KW-0812">Transmembrane</keyword>
<evidence type="ECO:0000313" key="3">
    <source>
        <dbReference type="Proteomes" id="UP001180973"/>
    </source>
</evidence>
<proteinExistence type="predicted"/>
<accession>A0ABU2WZJ2</accession>
<comment type="caution">
    <text evidence="2">The sequence shown here is derived from an EMBL/GenBank/DDBJ whole genome shotgun (WGS) entry which is preliminary data.</text>
</comment>
<dbReference type="RefSeq" id="WP_311413186.1">
    <property type="nucleotide sequence ID" value="NZ_JAVRFL010000024.1"/>
</dbReference>
<keyword evidence="1" id="KW-0472">Membrane</keyword>